<evidence type="ECO:0000256" key="2">
    <source>
        <dbReference type="ARBA" id="ARBA00022737"/>
    </source>
</evidence>
<keyword evidence="7" id="KW-1185">Reference proteome</keyword>
<organism evidence="6 7">
    <name type="scientific">Bugula neritina</name>
    <name type="common">Brown bryozoan</name>
    <name type="synonym">Sertularia neritina</name>
    <dbReference type="NCBI Taxonomy" id="10212"/>
    <lineage>
        <taxon>Eukaryota</taxon>
        <taxon>Metazoa</taxon>
        <taxon>Spiralia</taxon>
        <taxon>Lophotrochozoa</taxon>
        <taxon>Bryozoa</taxon>
        <taxon>Gymnolaemata</taxon>
        <taxon>Cheilostomatida</taxon>
        <taxon>Flustrina</taxon>
        <taxon>Buguloidea</taxon>
        <taxon>Bugulidae</taxon>
        <taxon>Bugula</taxon>
    </lineage>
</organism>
<dbReference type="EMBL" id="VXIV02002879">
    <property type="protein sequence ID" value="KAF6022223.1"/>
    <property type="molecule type" value="Genomic_DNA"/>
</dbReference>
<dbReference type="Proteomes" id="UP000593567">
    <property type="component" value="Unassembled WGS sequence"/>
</dbReference>
<feature type="domain" description="WDR36/Utp21 N-terminal" evidence="5">
    <location>
        <begin position="35"/>
        <end position="301"/>
    </location>
</feature>
<sequence length="773" mass="86729">MNGSKIFENYRALGYYTNHVPLQIFYHERLKENFIVTSVGKSYHIYNASKLGISRVSDPQDDDISCLLVSGNRIYVAVKNNIKGYERNKQDFLEFQKHERVVHLMITLGKHFISIDKGSTVIVWSIESQEPYLEMNFSNETFEISAVVHPMTYVNKVLFGSAQGTLQLWNVKSNKMLYEFSGWGHAVTVLKQAASAIHVIGIGLANGSIYIHDIQMNETVVKLTQDWGPVTGLAFRTDNAPVMISASTQGHLAIWNLEERRLISQVRNAHDASVTGLECIEQESLMVTSSSDNNLKVWIFDQSDGGARILHRRQGHSAPVSHVRFYDDTNLVSAGQDSGMFLFSVDHDRHNKSMGKAVWNKKAEVKRIMPSFSQISCEGRRGSDWDDILAIHKANATATLWSCKRSTLTNHLAPHKKSHAISCAISPCGNFGFIGYQDGVVQCFNMQSRIARGQFQGVHNGSVRGLAVDGLTRLLVSGGADSKLVIWHIKSKKVITVLKMAASVARLRLHEDSAMVAVALDDFSINIVDLETRRIVRKFPGHEDRVMDMTFNSSGKWLITSSMDCTVCTWDLLTGSLVDKLTVDQAVTSLDMSPQGQFLAVSMIGEPGVFIWSNRTLYMHVPLKALTVEGEELGDIDDNFETAEQLANELVTLSLQPESRWANLLKLDIIKYRNRLRAPPKLANSWSTKSCWKSYRKLNLLPLTAGDDWILCLIRDVVSFPTSAVLYFRLCCSHLGYAVVTQTMLFFQSLCLKDLPCNLDLGVNLFYLMSFYL</sequence>
<dbReference type="PROSITE" id="PS50294">
    <property type="entry name" value="WD_REPEATS_REGION"/>
    <property type="match status" value="2"/>
</dbReference>
<dbReference type="AlphaFoldDB" id="A0A7J7J856"/>
<dbReference type="GO" id="GO:0006364">
    <property type="term" value="P:rRNA processing"/>
    <property type="evidence" value="ECO:0007669"/>
    <property type="project" value="InterPro"/>
</dbReference>
<dbReference type="InterPro" id="IPR019775">
    <property type="entry name" value="WD40_repeat_CS"/>
</dbReference>
<dbReference type="InterPro" id="IPR007319">
    <property type="entry name" value="WDR36/Utp21_C"/>
</dbReference>
<evidence type="ECO:0000259" key="4">
    <source>
        <dbReference type="Pfam" id="PF04192"/>
    </source>
</evidence>
<dbReference type="InterPro" id="IPR015943">
    <property type="entry name" value="WD40/YVTN_repeat-like_dom_sf"/>
</dbReference>
<feature type="repeat" description="WD" evidence="3">
    <location>
        <begin position="456"/>
        <end position="497"/>
    </location>
</feature>
<dbReference type="Pfam" id="PF25168">
    <property type="entry name" value="Beta-prop_WDR36-Utp21_2nd"/>
    <property type="match status" value="1"/>
</dbReference>
<protein>
    <submittedName>
        <fullName evidence="6">WDR36</fullName>
    </submittedName>
</protein>
<dbReference type="PANTHER" id="PTHR22840">
    <property type="entry name" value="WD REPEAT-CONTAINING PROTEIN 36"/>
    <property type="match status" value="1"/>
</dbReference>
<evidence type="ECO:0000256" key="3">
    <source>
        <dbReference type="PROSITE-ProRule" id="PRU00221"/>
    </source>
</evidence>
<proteinExistence type="predicted"/>
<dbReference type="PROSITE" id="PS00678">
    <property type="entry name" value="WD_REPEATS_1"/>
    <property type="match status" value="1"/>
</dbReference>
<dbReference type="InterPro" id="IPR001680">
    <property type="entry name" value="WD40_rpt"/>
</dbReference>
<feature type="repeat" description="WD" evidence="3">
    <location>
        <begin position="267"/>
        <end position="298"/>
    </location>
</feature>
<evidence type="ECO:0000259" key="5">
    <source>
        <dbReference type="Pfam" id="PF25171"/>
    </source>
</evidence>
<dbReference type="GO" id="GO:0034388">
    <property type="term" value="C:Pwp2p-containing subcomplex of 90S preribosome"/>
    <property type="evidence" value="ECO:0007669"/>
    <property type="project" value="TreeGrafter"/>
</dbReference>
<feature type="domain" description="WDR36/Utp21 C-terminal" evidence="4">
    <location>
        <begin position="644"/>
        <end position="683"/>
    </location>
</feature>
<keyword evidence="2" id="KW-0677">Repeat</keyword>
<dbReference type="PANTHER" id="PTHR22840:SF12">
    <property type="entry name" value="WD REPEAT-CONTAINING PROTEIN 36"/>
    <property type="match status" value="1"/>
</dbReference>
<dbReference type="InterPro" id="IPR059157">
    <property type="entry name" value="WDR36-Utp21_N"/>
</dbReference>
<evidence type="ECO:0000256" key="1">
    <source>
        <dbReference type="ARBA" id="ARBA00022574"/>
    </source>
</evidence>
<dbReference type="OrthoDB" id="10250769at2759"/>
<keyword evidence="1 3" id="KW-0853">WD repeat</keyword>
<dbReference type="SUPFAM" id="SSF50978">
    <property type="entry name" value="WD40 repeat-like"/>
    <property type="match status" value="2"/>
</dbReference>
<dbReference type="Gene3D" id="2.130.10.10">
    <property type="entry name" value="YVTN repeat-like/Quinoprotein amine dehydrogenase"/>
    <property type="match status" value="2"/>
</dbReference>
<dbReference type="Pfam" id="PF25171">
    <property type="entry name" value="Beta-prop_WDR36-Utp21_1st"/>
    <property type="match status" value="1"/>
</dbReference>
<dbReference type="FunFam" id="2.130.10.10:FF:000109">
    <property type="entry name" value="WD repeat domain 36"/>
    <property type="match status" value="1"/>
</dbReference>
<dbReference type="Pfam" id="PF04192">
    <property type="entry name" value="Utp21"/>
    <property type="match status" value="1"/>
</dbReference>
<evidence type="ECO:0000313" key="6">
    <source>
        <dbReference type="EMBL" id="KAF6022223.1"/>
    </source>
</evidence>
<reference evidence="6" key="1">
    <citation type="submission" date="2020-06" db="EMBL/GenBank/DDBJ databases">
        <title>Draft genome of Bugula neritina, a colonial animal packing powerful symbionts and potential medicines.</title>
        <authorList>
            <person name="Rayko M."/>
        </authorList>
    </citation>
    <scope>NUCLEOTIDE SEQUENCE [LARGE SCALE GENOMIC DNA]</scope>
    <source>
        <strain evidence="6">Kwan_BN1</strain>
    </source>
</reference>
<dbReference type="GO" id="GO:0032040">
    <property type="term" value="C:small-subunit processome"/>
    <property type="evidence" value="ECO:0007669"/>
    <property type="project" value="InterPro"/>
</dbReference>
<dbReference type="SMART" id="SM00320">
    <property type="entry name" value="WD40"/>
    <property type="match status" value="11"/>
</dbReference>
<gene>
    <name evidence="6" type="ORF">EB796_019465</name>
</gene>
<dbReference type="InterPro" id="IPR036322">
    <property type="entry name" value="WD40_repeat_dom_sf"/>
</dbReference>
<feature type="repeat" description="WD" evidence="3">
    <location>
        <begin position="539"/>
        <end position="580"/>
    </location>
</feature>
<dbReference type="PROSITE" id="PS50082">
    <property type="entry name" value="WD_REPEATS_2"/>
    <property type="match status" value="3"/>
</dbReference>
<comment type="caution">
    <text evidence="6">The sequence shown here is derived from an EMBL/GenBank/DDBJ whole genome shotgun (WGS) entry which is preliminary data.</text>
</comment>
<evidence type="ECO:0000313" key="7">
    <source>
        <dbReference type="Proteomes" id="UP000593567"/>
    </source>
</evidence>
<accession>A0A7J7J856</accession>
<name>A0A7J7J856_BUGNE</name>